<reference evidence="2 3" key="1">
    <citation type="submission" date="2024-05" db="EMBL/GenBank/DDBJ databases">
        <authorList>
            <person name="Duchaud E."/>
        </authorList>
    </citation>
    <scope>NUCLEOTIDE SEQUENCE [LARGE SCALE GENOMIC DNA]</scope>
    <source>
        <strain evidence="2">Ena-SAMPLE-TAB-13-05-2024-13:56:06:370-140308</strain>
    </source>
</reference>
<evidence type="ECO:0000313" key="3">
    <source>
        <dbReference type="Proteomes" id="UP001497527"/>
    </source>
</evidence>
<protein>
    <submittedName>
        <fullName evidence="2">Glyco_trans_2-like domain-containing protein</fullName>
    </submittedName>
</protein>
<dbReference type="EMBL" id="CAXJIO010000002">
    <property type="protein sequence ID" value="CAL2101190.1"/>
    <property type="molecule type" value="Genomic_DNA"/>
</dbReference>
<dbReference type="InterPro" id="IPR029044">
    <property type="entry name" value="Nucleotide-diphossugar_trans"/>
</dbReference>
<dbReference type="SUPFAM" id="SSF53448">
    <property type="entry name" value="Nucleotide-diphospho-sugar transferases"/>
    <property type="match status" value="1"/>
</dbReference>
<dbReference type="Proteomes" id="UP001497527">
    <property type="component" value="Unassembled WGS sequence"/>
</dbReference>
<organism evidence="2 3">
    <name type="scientific">Tenacibaculum polynesiense</name>
    <dbReference type="NCBI Taxonomy" id="3137857"/>
    <lineage>
        <taxon>Bacteria</taxon>
        <taxon>Pseudomonadati</taxon>
        <taxon>Bacteroidota</taxon>
        <taxon>Flavobacteriia</taxon>
        <taxon>Flavobacteriales</taxon>
        <taxon>Flavobacteriaceae</taxon>
        <taxon>Tenacibaculum</taxon>
    </lineage>
</organism>
<dbReference type="Gene3D" id="3.90.550.10">
    <property type="entry name" value="Spore Coat Polysaccharide Biosynthesis Protein SpsA, Chain A"/>
    <property type="match status" value="1"/>
</dbReference>
<evidence type="ECO:0000313" key="2">
    <source>
        <dbReference type="EMBL" id="CAL2101190.1"/>
    </source>
</evidence>
<keyword evidence="3" id="KW-1185">Reference proteome</keyword>
<comment type="caution">
    <text evidence="2">The sequence shown here is derived from an EMBL/GenBank/DDBJ whole genome shotgun (WGS) entry which is preliminary data.</text>
</comment>
<dbReference type="Pfam" id="PF00535">
    <property type="entry name" value="Glycos_transf_2"/>
    <property type="match status" value="1"/>
</dbReference>
<dbReference type="RefSeq" id="WP_348713751.1">
    <property type="nucleotide sequence ID" value="NZ_CAXJIO010000002.1"/>
</dbReference>
<name>A0ABM9P6W8_9FLAO</name>
<proteinExistence type="predicted"/>
<feature type="domain" description="Glycosyltransferase 2-like" evidence="1">
    <location>
        <begin position="9"/>
        <end position="172"/>
    </location>
</feature>
<gene>
    <name evidence="2" type="ORF">T190423A01A_110080</name>
</gene>
<dbReference type="PANTHER" id="PTHR10859">
    <property type="entry name" value="GLYCOSYL TRANSFERASE"/>
    <property type="match status" value="1"/>
</dbReference>
<accession>A0ABM9P6W8</accession>
<dbReference type="InterPro" id="IPR001173">
    <property type="entry name" value="Glyco_trans_2-like"/>
</dbReference>
<dbReference type="PANTHER" id="PTHR10859:SF91">
    <property type="entry name" value="DOLICHYL-PHOSPHATE BETA-GLUCOSYLTRANSFERASE"/>
    <property type="match status" value="1"/>
</dbReference>
<sequence>MNTTFNLAIVIPCYNEAQRLRVAKYKSFLKKYSNTVICFVNDGSTDDTYTVLESIRTEYPSQVSVLNQPKNLGKAEAVRAGVLHCGKEFYAEKIGYLDADLSTSLEECYHMSTNLSSTTYFVFGSRIAKLDSTINRKQYRFLIGRCIATLISRQLQLKIYDTQCGCKIFKQSLGMLLFQERFISKWLFDVELFHRLIAIYGRKNLKTIAKEIPLQSWCDTDDSKVPFSYFFKLWTDLRNIGSTYKRSNSQSTLPHETILE</sequence>
<evidence type="ECO:0000259" key="1">
    <source>
        <dbReference type="Pfam" id="PF00535"/>
    </source>
</evidence>